<dbReference type="AlphaFoldDB" id="A0A016VB90"/>
<dbReference type="EMBL" id="JARK01001350">
    <property type="protein sequence ID" value="EYC24302.1"/>
    <property type="molecule type" value="Genomic_DNA"/>
</dbReference>
<dbReference type="Gene3D" id="2.130.10.10">
    <property type="entry name" value="YVTN repeat-like/Quinoprotein amine dehydrogenase"/>
    <property type="match status" value="1"/>
</dbReference>
<accession>A0A016VB90</accession>
<dbReference type="GO" id="GO:0045503">
    <property type="term" value="F:dynein light chain binding"/>
    <property type="evidence" value="ECO:0007669"/>
    <property type="project" value="TreeGrafter"/>
</dbReference>
<dbReference type="InterPro" id="IPR050687">
    <property type="entry name" value="Dynein_IC"/>
</dbReference>
<comment type="caution">
    <text evidence="4">The sequence shown here is derived from an EMBL/GenBank/DDBJ whole genome shotgun (WGS) entry which is preliminary data.</text>
</comment>
<keyword evidence="5" id="KW-1185">Reference proteome</keyword>
<name>A0A016VB90_9BILA</name>
<proteinExistence type="predicted"/>
<dbReference type="SUPFAM" id="SSF50978">
    <property type="entry name" value="WD40 repeat-like"/>
    <property type="match status" value="1"/>
</dbReference>
<reference evidence="5" key="1">
    <citation type="journal article" date="2015" name="Nat. Genet.">
        <title>The genome and transcriptome of the zoonotic hookworm Ancylostoma ceylanicum identify infection-specific gene families.</title>
        <authorList>
            <person name="Schwarz E.M."/>
            <person name="Hu Y."/>
            <person name="Antoshechkin I."/>
            <person name="Miller M.M."/>
            <person name="Sternberg P.W."/>
            <person name="Aroian R.V."/>
        </authorList>
    </citation>
    <scope>NUCLEOTIDE SEQUENCE</scope>
    <source>
        <strain evidence="5">HY135</strain>
    </source>
</reference>
<protein>
    <recommendedName>
        <fullName evidence="6">WD domain, G-beta repeat protein</fullName>
    </recommendedName>
</protein>
<dbReference type="InterPro" id="IPR036322">
    <property type="entry name" value="WD40_repeat_dom_sf"/>
</dbReference>
<dbReference type="OrthoDB" id="5830645at2759"/>
<evidence type="ECO:0000313" key="5">
    <source>
        <dbReference type="Proteomes" id="UP000024635"/>
    </source>
</evidence>
<dbReference type="Proteomes" id="UP000024635">
    <property type="component" value="Unassembled WGS sequence"/>
</dbReference>
<keyword evidence="2" id="KW-0853">WD repeat</keyword>
<sequence length="160" mass="17302">MSQMFSDVFGEVLCAKASPFESSIILVGFSSGCLALYRLGQLNPATVLTPPSSSRKPVSSVEWSPISQSIMYSLHGYSRLLVWDLSMGRTPLAVNDLSQQIPARVVNTCIWLQKSENPSRSGIAYLALGLSSGKVEVHALETARAKKEGNLLSTLKALDE</sequence>
<gene>
    <name evidence="4" type="primary">Acey_s0014.g2430</name>
    <name evidence="4" type="ORF">Y032_0014g2430</name>
</gene>
<keyword evidence="3" id="KW-0677">Repeat</keyword>
<dbReference type="GO" id="GO:0005868">
    <property type="term" value="C:cytoplasmic dynein complex"/>
    <property type="evidence" value="ECO:0007669"/>
    <property type="project" value="TreeGrafter"/>
</dbReference>
<evidence type="ECO:0000256" key="1">
    <source>
        <dbReference type="ARBA" id="ARBA00022490"/>
    </source>
</evidence>
<dbReference type="PANTHER" id="PTHR12442:SF45">
    <property type="entry name" value="WD REPEAT PROTEIN"/>
    <property type="match status" value="1"/>
</dbReference>
<evidence type="ECO:0000256" key="2">
    <source>
        <dbReference type="ARBA" id="ARBA00022574"/>
    </source>
</evidence>
<dbReference type="GO" id="GO:0010970">
    <property type="term" value="P:transport along microtubule"/>
    <property type="evidence" value="ECO:0007669"/>
    <property type="project" value="TreeGrafter"/>
</dbReference>
<organism evidence="4 5">
    <name type="scientific">Ancylostoma ceylanicum</name>
    <dbReference type="NCBI Taxonomy" id="53326"/>
    <lineage>
        <taxon>Eukaryota</taxon>
        <taxon>Metazoa</taxon>
        <taxon>Ecdysozoa</taxon>
        <taxon>Nematoda</taxon>
        <taxon>Chromadorea</taxon>
        <taxon>Rhabditida</taxon>
        <taxon>Rhabditina</taxon>
        <taxon>Rhabditomorpha</taxon>
        <taxon>Strongyloidea</taxon>
        <taxon>Ancylostomatidae</taxon>
        <taxon>Ancylostomatinae</taxon>
        <taxon>Ancylostoma</taxon>
    </lineage>
</organism>
<dbReference type="InterPro" id="IPR015943">
    <property type="entry name" value="WD40/YVTN_repeat-like_dom_sf"/>
</dbReference>
<keyword evidence="1" id="KW-0963">Cytoplasm</keyword>
<dbReference type="STRING" id="53326.A0A016VB90"/>
<dbReference type="PANTHER" id="PTHR12442">
    <property type="entry name" value="DYNEIN INTERMEDIATE CHAIN"/>
    <property type="match status" value="1"/>
</dbReference>
<evidence type="ECO:0008006" key="6">
    <source>
        <dbReference type="Google" id="ProtNLM"/>
    </source>
</evidence>
<evidence type="ECO:0000256" key="3">
    <source>
        <dbReference type="ARBA" id="ARBA00022737"/>
    </source>
</evidence>
<dbReference type="GO" id="GO:0045504">
    <property type="term" value="F:dynein heavy chain binding"/>
    <property type="evidence" value="ECO:0007669"/>
    <property type="project" value="TreeGrafter"/>
</dbReference>
<evidence type="ECO:0000313" key="4">
    <source>
        <dbReference type="EMBL" id="EYC24302.1"/>
    </source>
</evidence>